<dbReference type="Proteomes" id="UP000530234">
    <property type="component" value="Unassembled WGS sequence"/>
</dbReference>
<dbReference type="SUPFAM" id="SSF51445">
    <property type="entry name" value="(Trans)glycosidases"/>
    <property type="match status" value="1"/>
</dbReference>
<keyword evidence="1 3" id="KW-0732">Signal</keyword>
<dbReference type="GO" id="GO:0016787">
    <property type="term" value="F:hydrolase activity"/>
    <property type="evidence" value="ECO:0007669"/>
    <property type="project" value="UniProtKB-KW"/>
</dbReference>
<reference evidence="6" key="1">
    <citation type="submission" date="2019-10" db="EMBL/GenBank/DDBJ databases">
        <title>Streptomyces sp. nov., a novel actinobacterium isolated from alkaline environment.</title>
        <authorList>
            <person name="Golinska P."/>
        </authorList>
    </citation>
    <scope>NUCLEOTIDE SEQUENCE [LARGE SCALE GENOMIC DNA]</scope>
    <source>
        <strain evidence="6">DSM 42108</strain>
    </source>
</reference>
<feature type="domain" description="Glycosyl hydrolase-like 10" evidence="4">
    <location>
        <begin position="69"/>
        <end position="360"/>
    </location>
</feature>
<dbReference type="Gene3D" id="2.60.40.1120">
    <property type="entry name" value="Carboxypeptidase-like, regulatory domain"/>
    <property type="match status" value="1"/>
</dbReference>
<keyword evidence="6" id="KW-1185">Reference proteome</keyword>
<feature type="chain" id="PRO_5031238381" evidence="3">
    <location>
        <begin position="27"/>
        <end position="546"/>
    </location>
</feature>
<evidence type="ECO:0000313" key="5">
    <source>
        <dbReference type="EMBL" id="MBB0229793.1"/>
    </source>
</evidence>
<dbReference type="InterPro" id="IPR052177">
    <property type="entry name" value="Divisome_Glycosyl_Hydrolase"/>
</dbReference>
<evidence type="ECO:0000256" key="3">
    <source>
        <dbReference type="SAM" id="SignalP"/>
    </source>
</evidence>
<accession>A0A7W3XWF4</accession>
<proteinExistence type="predicted"/>
<keyword evidence="5" id="KW-0378">Hydrolase</keyword>
<evidence type="ECO:0000313" key="6">
    <source>
        <dbReference type="Proteomes" id="UP000530234"/>
    </source>
</evidence>
<organism evidence="5 6">
    <name type="scientific">Streptomyces calidiresistens</name>
    <dbReference type="NCBI Taxonomy" id="1485586"/>
    <lineage>
        <taxon>Bacteria</taxon>
        <taxon>Bacillati</taxon>
        <taxon>Actinomycetota</taxon>
        <taxon>Actinomycetes</taxon>
        <taxon>Kitasatosporales</taxon>
        <taxon>Streptomycetaceae</taxon>
        <taxon>Streptomyces</taxon>
    </lineage>
</organism>
<protein>
    <submittedName>
        <fullName evidence="5">Family 10 glycosylhydrolase</fullName>
    </submittedName>
</protein>
<dbReference type="EMBL" id="VKHS01000171">
    <property type="protein sequence ID" value="MBB0229793.1"/>
    <property type="molecule type" value="Genomic_DNA"/>
</dbReference>
<dbReference type="PANTHER" id="PTHR43405:SF1">
    <property type="entry name" value="GLYCOSYL HYDROLASE DIGH"/>
    <property type="match status" value="1"/>
</dbReference>
<dbReference type="Pfam" id="PF02638">
    <property type="entry name" value="GHL10"/>
    <property type="match status" value="1"/>
</dbReference>
<gene>
    <name evidence="5" type="ORF">FOE67_09775</name>
</gene>
<dbReference type="InterPro" id="IPR017853">
    <property type="entry name" value="GH"/>
</dbReference>
<comment type="caution">
    <text evidence="5">The sequence shown here is derived from an EMBL/GenBank/DDBJ whole genome shotgun (WGS) entry which is preliminary data.</text>
</comment>
<dbReference type="PANTHER" id="PTHR43405">
    <property type="entry name" value="GLYCOSYL HYDROLASE DIGH"/>
    <property type="match status" value="1"/>
</dbReference>
<feature type="region of interest" description="Disordered" evidence="2">
    <location>
        <begin position="27"/>
        <end position="51"/>
    </location>
</feature>
<dbReference type="AlphaFoldDB" id="A0A7W3XWF4"/>
<sequence length="546" mass="58276">MRRIVLVPLSVLGLLTVPLLASPAGAAATPGTPTPPTHPAASASETDPSGVPDQWRSYWVDAFNEGVQSPARVGAVIEDALAVNANALIVQISRRWDCFCNRSLYPRTDAAIDPAPYDPLDEVIRQARAAGLEVHAWVNVNTLWNSATPPRSPEHAFNRHGPSAEGAERWLNRRADGTEMIGANSYIDPGHPAAVDHIVEAVRGLVREYDLDGINLDYIRHPDGSAATGRSDWGYNEVSLARFRAATGRVDTPHPADGEWTTWRRDQVTGLVRRLYLGLWEEDPTVRLSVNAITYGHGPGATGGWETSRPYTEVLQDWAGWLEEGIVDTVVAMNYKRQWVPDQAAMFAEWSEFLADHQADRQAVNGPALYLNPIAESVEQARIALTPTAAGNTAAGWSGYSYANPSSAHVDGSAANRAAERAALARALTTGPDAPLAGRTGVPGMEWKERPTDGHLAGTVALRDGTPLDGARVTVRPLAGNAGGSGGTLEARTDGSGRFGLVHLPVGRYLVTLDPPAGASGPRTAVVRVTAGGIAGADFTRLVPRR</sequence>
<dbReference type="Pfam" id="PF13620">
    <property type="entry name" value="CarboxypepD_reg"/>
    <property type="match status" value="1"/>
</dbReference>
<feature type="signal peptide" evidence="3">
    <location>
        <begin position="1"/>
        <end position="26"/>
    </location>
</feature>
<dbReference type="InterPro" id="IPR003790">
    <property type="entry name" value="GHL10"/>
</dbReference>
<dbReference type="InterPro" id="IPR013784">
    <property type="entry name" value="Carb-bd-like_fold"/>
</dbReference>
<dbReference type="SUPFAM" id="SSF49452">
    <property type="entry name" value="Starch-binding domain-like"/>
    <property type="match status" value="1"/>
</dbReference>
<evidence type="ECO:0000256" key="1">
    <source>
        <dbReference type="ARBA" id="ARBA00022729"/>
    </source>
</evidence>
<name>A0A7W3XWF4_9ACTN</name>
<dbReference type="RefSeq" id="WP_182662640.1">
    <property type="nucleotide sequence ID" value="NZ_VKHS01000171.1"/>
</dbReference>
<dbReference type="GO" id="GO:0030246">
    <property type="term" value="F:carbohydrate binding"/>
    <property type="evidence" value="ECO:0007669"/>
    <property type="project" value="InterPro"/>
</dbReference>
<evidence type="ECO:0000259" key="4">
    <source>
        <dbReference type="Pfam" id="PF02638"/>
    </source>
</evidence>
<dbReference type="Gene3D" id="3.20.20.80">
    <property type="entry name" value="Glycosidases"/>
    <property type="match status" value="1"/>
</dbReference>
<evidence type="ECO:0000256" key="2">
    <source>
        <dbReference type="SAM" id="MobiDB-lite"/>
    </source>
</evidence>